<gene>
    <name evidence="2" type="ORF">ABVK50_21605</name>
</gene>
<keyword evidence="1" id="KW-0812">Transmembrane</keyword>
<feature type="transmembrane region" description="Helical" evidence="1">
    <location>
        <begin position="94"/>
        <end position="113"/>
    </location>
</feature>
<evidence type="ECO:0000313" key="2">
    <source>
        <dbReference type="EMBL" id="XCG47837.1"/>
    </source>
</evidence>
<evidence type="ECO:0000256" key="1">
    <source>
        <dbReference type="SAM" id="Phobius"/>
    </source>
</evidence>
<accession>A0AAU8CLQ9</accession>
<sequence length="135" mass="14976">MFAGLKTGISPLPKPLALAFAETIFGTNLPLPVGMMFHLVWVTFFSALYVVLFRDALTFMRAFWLAFALWISVLVVFFPIVGWGFLGLAVTPKLIAASAVSHLLFAIFLWGLCKMSFREREETGFRHGSHGHPAG</sequence>
<organism evidence="2">
    <name type="scientific">Mesorhizobium sp. WSM2240</name>
    <dbReference type="NCBI Taxonomy" id="3228851"/>
    <lineage>
        <taxon>Bacteria</taxon>
        <taxon>Pseudomonadati</taxon>
        <taxon>Pseudomonadota</taxon>
        <taxon>Alphaproteobacteria</taxon>
        <taxon>Hyphomicrobiales</taxon>
        <taxon>Phyllobacteriaceae</taxon>
        <taxon>Mesorhizobium</taxon>
    </lineage>
</organism>
<dbReference type="EMBL" id="CP159253">
    <property type="protein sequence ID" value="XCG47837.1"/>
    <property type="molecule type" value="Genomic_DNA"/>
</dbReference>
<feature type="transmembrane region" description="Helical" evidence="1">
    <location>
        <begin position="64"/>
        <end position="88"/>
    </location>
</feature>
<name>A0AAU8CLQ9_9HYPH</name>
<evidence type="ECO:0008006" key="3">
    <source>
        <dbReference type="Google" id="ProtNLM"/>
    </source>
</evidence>
<keyword evidence="1" id="KW-1133">Transmembrane helix</keyword>
<proteinExistence type="predicted"/>
<keyword evidence="1" id="KW-0472">Membrane</keyword>
<dbReference type="RefSeq" id="WP_353644622.1">
    <property type="nucleotide sequence ID" value="NZ_CP159253.1"/>
</dbReference>
<protein>
    <recommendedName>
        <fullName evidence="3">DUF2938 domain-containing protein</fullName>
    </recommendedName>
</protein>
<feature type="transmembrane region" description="Helical" evidence="1">
    <location>
        <begin position="35"/>
        <end position="52"/>
    </location>
</feature>
<dbReference type="AlphaFoldDB" id="A0AAU8CLQ9"/>
<reference evidence="2" key="1">
    <citation type="submission" date="2024-06" db="EMBL/GenBank/DDBJ databases">
        <title>Mesorhizobium karijinii sp. nov., a symbiont of the iconic Swainsona formosa from arid Australia.</title>
        <authorList>
            <person name="Hill Y.J."/>
            <person name="Watkin E.L.J."/>
            <person name="O'Hara G.W."/>
            <person name="Terpolilli J."/>
            <person name="Tye M.L."/>
            <person name="Kohlmeier M.G."/>
        </authorList>
    </citation>
    <scope>NUCLEOTIDE SEQUENCE</scope>
    <source>
        <strain evidence="2">WSM2240</strain>
    </source>
</reference>